<evidence type="ECO:0000313" key="8">
    <source>
        <dbReference type="EMBL" id="RPA89816.1"/>
    </source>
</evidence>
<feature type="transmembrane region" description="Helical" evidence="6">
    <location>
        <begin position="73"/>
        <end position="93"/>
    </location>
</feature>
<dbReference type="OrthoDB" id="200954at2759"/>
<feature type="signal peptide" evidence="7">
    <location>
        <begin position="1"/>
        <end position="24"/>
    </location>
</feature>
<feature type="region of interest" description="Disordered" evidence="5">
    <location>
        <begin position="183"/>
        <end position="240"/>
    </location>
</feature>
<dbReference type="PANTHER" id="PTHR16950">
    <property type="entry name" value="ZINC TRANSPORTER SLC39A7 HISTIDINE-RICH MEMBRANE PROTEIN KE4"/>
    <property type="match status" value="1"/>
</dbReference>
<evidence type="ECO:0000256" key="7">
    <source>
        <dbReference type="SAM" id="SignalP"/>
    </source>
</evidence>
<keyword evidence="7" id="KW-0732">Signal</keyword>
<keyword evidence="3 6" id="KW-1133">Transmembrane helix</keyword>
<feature type="chain" id="PRO_5017996925" evidence="7">
    <location>
        <begin position="25"/>
        <end position="420"/>
    </location>
</feature>
<dbReference type="STRING" id="1336337.A0A3N4IVD4"/>
<accession>A0A3N4IVD4</accession>
<gene>
    <name evidence="8" type="ORF">L873DRAFT_1795871</name>
</gene>
<proteinExistence type="predicted"/>
<comment type="subcellular location">
    <subcellularLocation>
        <location evidence="1">Membrane</location>
        <topology evidence="1">Multi-pass membrane protein</topology>
    </subcellularLocation>
</comment>
<protein>
    <submittedName>
        <fullName evidence="8">Zinc/iron permease</fullName>
    </submittedName>
</protein>
<dbReference type="PANTHER" id="PTHR16950:SF16">
    <property type="entry name" value="ZINC TRANSPORTER ZIP13"/>
    <property type="match status" value="1"/>
</dbReference>
<dbReference type="GO" id="GO:0006882">
    <property type="term" value="P:intracellular zinc ion homeostasis"/>
    <property type="evidence" value="ECO:0007669"/>
    <property type="project" value="TreeGrafter"/>
</dbReference>
<dbReference type="Pfam" id="PF02535">
    <property type="entry name" value="Zip"/>
    <property type="match status" value="1"/>
</dbReference>
<evidence type="ECO:0000256" key="3">
    <source>
        <dbReference type="ARBA" id="ARBA00022989"/>
    </source>
</evidence>
<evidence type="ECO:0000256" key="4">
    <source>
        <dbReference type="ARBA" id="ARBA00023136"/>
    </source>
</evidence>
<sequence>MGSFQKRLCIALSLLFLFLALVSAAEKVEEEKSVLELTSREVEGLLQECPLVQKLNHERLANSPETSSVMKRIFAVLFPAGPAVNSLLATAYISGPPNFLLALVPTNIDPSSLSVMVAFAVGGLLGDTLLHLIPQTFMGEPHGDGVHFVMLDPKRNALLGLFIFVGFVTFVAMDKTMRILGGGDGHSHSHSHSHENSEDTSVSSSTDLPKPNNNDVKNRKGKKSSTPEKKKDVESKKPEPNTSIKLSSYLNLIADFSHNITDGLAMSAAFYAGPMVGATTTVAVFFHEIPHEVGDFALLVQSGFTKWQAMGAQFFTAVGAFLGTFIGIAIQTYSASGAGEEGVVGGGDGVDAGIWGTGLSAGDLVLPFTAGTFLYVGFSVIPELLETGKNKGEEVRKSITQAIAMALGFGIMFAISWAEG</sequence>
<keyword evidence="2 6" id="KW-0812">Transmembrane</keyword>
<feature type="compositionally biased region" description="Basic and acidic residues" evidence="5">
    <location>
        <begin position="225"/>
        <end position="239"/>
    </location>
</feature>
<feature type="transmembrane region" description="Helical" evidence="6">
    <location>
        <begin position="399"/>
        <end position="418"/>
    </location>
</feature>
<dbReference type="Proteomes" id="UP000276215">
    <property type="component" value="Unassembled WGS sequence"/>
</dbReference>
<keyword evidence="4 6" id="KW-0472">Membrane</keyword>
<evidence type="ECO:0000256" key="6">
    <source>
        <dbReference type="SAM" id="Phobius"/>
    </source>
</evidence>
<reference evidence="8 9" key="1">
    <citation type="journal article" date="2018" name="Nat. Ecol. Evol.">
        <title>Pezizomycetes genomes reveal the molecular basis of ectomycorrhizal truffle lifestyle.</title>
        <authorList>
            <person name="Murat C."/>
            <person name="Payen T."/>
            <person name="Noel B."/>
            <person name="Kuo A."/>
            <person name="Morin E."/>
            <person name="Chen J."/>
            <person name="Kohler A."/>
            <person name="Krizsan K."/>
            <person name="Balestrini R."/>
            <person name="Da Silva C."/>
            <person name="Montanini B."/>
            <person name="Hainaut M."/>
            <person name="Levati E."/>
            <person name="Barry K.W."/>
            <person name="Belfiori B."/>
            <person name="Cichocki N."/>
            <person name="Clum A."/>
            <person name="Dockter R.B."/>
            <person name="Fauchery L."/>
            <person name="Guy J."/>
            <person name="Iotti M."/>
            <person name="Le Tacon F."/>
            <person name="Lindquist E.A."/>
            <person name="Lipzen A."/>
            <person name="Malagnac F."/>
            <person name="Mello A."/>
            <person name="Molinier V."/>
            <person name="Miyauchi S."/>
            <person name="Poulain J."/>
            <person name="Riccioni C."/>
            <person name="Rubini A."/>
            <person name="Sitrit Y."/>
            <person name="Splivallo R."/>
            <person name="Traeger S."/>
            <person name="Wang M."/>
            <person name="Zifcakova L."/>
            <person name="Wipf D."/>
            <person name="Zambonelli A."/>
            <person name="Paolocci F."/>
            <person name="Nowrousian M."/>
            <person name="Ottonello S."/>
            <person name="Baldrian P."/>
            <person name="Spatafora J.W."/>
            <person name="Henrissat B."/>
            <person name="Nagy L.G."/>
            <person name="Aury J.M."/>
            <person name="Wincker P."/>
            <person name="Grigoriev I.V."/>
            <person name="Bonfante P."/>
            <person name="Martin F.M."/>
        </authorList>
    </citation>
    <scope>NUCLEOTIDE SEQUENCE [LARGE SCALE GENOMIC DNA]</scope>
    <source>
        <strain evidence="8 9">120613-1</strain>
    </source>
</reference>
<dbReference type="AlphaFoldDB" id="A0A3N4IVD4"/>
<feature type="transmembrane region" description="Helical" evidence="6">
    <location>
        <begin position="314"/>
        <end position="334"/>
    </location>
</feature>
<feature type="compositionally biased region" description="Polar residues" evidence="5">
    <location>
        <begin position="199"/>
        <end position="215"/>
    </location>
</feature>
<dbReference type="GO" id="GO:0016020">
    <property type="term" value="C:membrane"/>
    <property type="evidence" value="ECO:0007669"/>
    <property type="project" value="UniProtKB-SubCell"/>
</dbReference>
<dbReference type="InterPro" id="IPR003689">
    <property type="entry name" value="ZIP"/>
</dbReference>
<evidence type="ECO:0000313" key="9">
    <source>
        <dbReference type="Proteomes" id="UP000276215"/>
    </source>
</evidence>
<feature type="transmembrane region" description="Helical" evidence="6">
    <location>
        <begin position="354"/>
        <end position="378"/>
    </location>
</feature>
<feature type="transmembrane region" description="Helical" evidence="6">
    <location>
        <begin position="157"/>
        <end position="173"/>
    </location>
</feature>
<evidence type="ECO:0000256" key="1">
    <source>
        <dbReference type="ARBA" id="ARBA00004141"/>
    </source>
</evidence>
<dbReference type="GO" id="GO:0005385">
    <property type="term" value="F:zinc ion transmembrane transporter activity"/>
    <property type="evidence" value="ECO:0007669"/>
    <property type="project" value="TreeGrafter"/>
</dbReference>
<feature type="transmembrane region" description="Helical" evidence="6">
    <location>
        <begin position="113"/>
        <end position="137"/>
    </location>
</feature>
<name>A0A3N4IVD4_9PEZI</name>
<evidence type="ECO:0000256" key="5">
    <source>
        <dbReference type="SAM" id="MobiDB-lite"/>
    </source>
</evidence>
<evidence type="ECO:0000256" key="2">
    <source>
        <dbReference type="ARBA" id="ARBA00022692"/>
    </source>
</evidence>
<organism evidence="8 9">
    <name type="scientific">Choiromyces venosus 120613-1</name>
    <dbReference type="NCBI Taxonomy" id="1336337"/>
    <lineage>
        <taxon>Eukaryota</taxon>
        <taxon>Fungi</taxon>
        <taxon>Dikarya</taxon>
        <taxon>Ascomycota</taxon>
        <taxon>Pezizomycotina</taxon>
        <taxon>Pezizomycetes</taxon>
        <taxon>Pezizales</taxon>
        <taxon>Tuberaceae</taxon>
        <taxon>Choiromyces</taxon>
    </lineage>
</organism>
<keyword evidence="9" id="KW-1185">Reference proteome</keyword>
<dbReference type="EMBL" id="ML120554">
    <property type="protein sequence ID" value="RPA89816.1"/>
    <property type="molecule type" value="Genomic_DNA"/>
</dbReference>